<keyword evidence="1" id="KW-0732">Signal</keyword>
<evidence type="ECO:0000313" key="4">
    <source>
        <dbReference type="Proteomes" id="UP001054897"/>
    </source>
</evidence>
<dbReference type="SUPFAM" id="SSF56024">
    <property type="entry name" value="Phospholipase D/nuclease"/>
    <property type="match status" value="2"/>
</dbReference>
<dbReference type="Proteomes" id="UP001054897">
    <property type="component" value="Chromosome"/>
</dbReference>
<dbReference type="CDD" id="cd09111">
    <property type="entry name" value="PLDc_ymdC_like_1"/>
    <property type="match status" value="1"/>
</dbReference>
<keyword evidence="4" id="KW-1185">Reference proteome</keyword>
<accession>A0ABY5A0W3</accession>
<dbReference type="EMBL" id="CP099397">
    <property type="protein sequence ID" value="USR37522.1"/>
    <property type="molecule type" value="Genomic_DNA"/>
</dbReference>
<dbReference type="PANTHER" id="PTHR21248:SF12">
    <property type="entry name" value="CARDIOLIPIN SYNTHASE C"/>
    <property type="match status" value="1"/>
</dbReference>
<feature type="signal peptide" evidence="1">
    <location>
        <begin position="1"/>
        <end position="28"/>
    </location>
</feature>
<dbReference type="GeneID" id="300081804"/>
<dbReference type="InterPro" id="IPR001736">
    <property type="entry name" value="PLipase_D/transphosphatidylase"/>
</dbReference>
<dbReference type="Gene3D" id="3.30.870.10">
    <property type="entry name" value="Endonuclease Chain A"/>
    <property type="match status" value="2"/>
</dbReference>
<protein>
    <submittedName>
        <fullName evidence="3">Phospholipase D family protein</fullName>
    </submittedName>
</protein>
<feature type="chain" id="PRO_5045425535" evidence="1">
    <location>
        <begin position="29"/>
        <end position="515"/>
    </location>
</feature>
<evidence type="ECO:0000313" key="3">
    <source>
        <dbReference type="EMBL" id="USR37522.1"/>
    </source>
</evidence>
<evidence type="ECO:0000259" key="2">
    <source>
        <dbReference type="PROSITE" id="PS50035"/>
    </source>
</evidence>
<dbReference type="CDD" id="cd09113">
    <property type="entry name" value="PLDc_ymdC_like_2"/>
    <property type="match status" value="1"/>
</dbReference>
<sequence length="515" mass="56583">MTPTNKWRACLICALCGLVLGCALPPLDGRTESQAFTQEETADTTLGQALGSERDAHPGLSGILTLAAARDAFAARMLMVEAAERSIDVQYYIWRDDITGTLLLDALLRAAERGVRVRLLLDDNGIAGLDQILSTLDHHPNIEVRLFNPFSLRQAKVLGYLTHFPRANRRMHNKSFTVDNQATIIGGRNIGDEYFEASEGVLFADLDVLAIGPVVADTSADFDRYWASDSSYPLELIVPRRRNTPLRLHDLAADLSDSPAASGYVKALQESEFIQRLLDKRLSFEWSETTLVSDDPAKGLGTASDGQLLISHLGEMLDIPESRVDLVSPYFVPTQTGVDIFTGLVQRGVEVRILTNALEATDVTPVHAGYAKRRRALLEGGVKLYEMRLGAEDDGHRERAGPFGSSGSSLHAKTFALDGQRVFIGSFNFDPRSASLNTEMGFLIESPALAAAIGQAFEGDIPANAYELGLDENGRIYWLQRQDGELRRFDSDPGTGLLKRLGVRLLSWLPIEWLL</sequence>
<proteinExistence type="predicted"/>
<organism evidence="3 4">
    <name type="scientific">Ectopseudomonas hydrolytica</name>
    <dbReference type="NCBI Taxonomy" id="2493633"/>
    <lineage>
        <taxon>Bacteria</taxon>
        <taxon>Pseudomonadati</taxon>
        <taxon>Pseudomonadota</taxon>
        <taxon>Gammaproteobacteria</taxon>
        <taxon>Pseudomonadales</taxon>
        <taxon>Pseudomonadaceae</taxon>
        <taxon>Ectopseudomonas</taxon>
    </lineage>
</organism>
<name>A0ABY5A0W3_9GAMM</name>
<reference evidence="3" key="1">
    <citation type="submission" date="2022-06" db="EMBL/GenBank/DDBJ databases">
        <title>Complete genome of Pseudomonas hydrolytica DSWY01T.</title>
        <authorList>
            <person name="Jung J."/>
            <person name="Jeon C.O."/>
        </authorList>
    </citation>
    <scope>NUCLEOTIDE SEQUENCE</scope>
    <source>
        <strain evidence="3">DSWY01</strain>
    </source>
</reference>
<gene>
    <name evidence="3" type="ORF">L1F06_012495</name>
</gene>
<dbReference type="SMART" id="SM00155">
    <property type="entry name" value="PLDc"/>
    <property type="match status" value="2"/>
</dbReference>
<dbReference type="Pfam" id="PF13091">
    <property type="entry name" value="PLDc_2"/>
    <property type="match status" value="2"/>
</dbReference>
<evidence type="ECO:0000256" key="1">
    <source>
        <dbReference type="SAM" id="SignalP"/>
    </source>
</evidence>
<dbReference type="InterPro" id="IPR025202">
    <property type="entry name" value="PLD-like_dom"/>
</dbReference>
<feature type="domain" description="PLD phosphodiesterase" evidence="2">
    <location>
        <begin position="167"/>
        <end position="194"/>
    </location>
</feature>
<dbReference type="RefSeq" id="WP_129482403.1">
    <property type="nucleotide sequence ID" value="NZ_CP099397.1"/>
</dbReference>
<dbReference type="PANTHER" id="PTHR21248">
    <property type="entry name" value="CARDIOLIPIN SYNTHASE"/>
    <property type="match status" value="1"/>
</dbReference>
<feature type="domain" description="PLD phosphodiesterase" evidence="2">
    <location>
        <begin position="406"/>
        <end position="433"/>
    </location>
</feature>
<dbReference type="PROSITE" id="PS50035">
    <property type="entry name" value="PLD"/>
    <property type="match status" value="2"/>
</dbReference>
<dbReference type="PROSITE" id="PS51257">
    <property type="entry name" value="PROKAR_LIPOPROTEIN"/>
    <property type="match status" value="1"/>
</dbReference>